<evidence type="ECO:0000313" key="3">
    <source>
        <dbReference type="Proteomes" id="UP000694415"/>
    </source>
</evidence>
<reference evidence="2" key="1">
    <citation type="submission" date="2025-08" db="UniProtKB">
        <authorList>
            <consortium name="Ensembl"/>
        </authorList>
    </citation>
    <scope>IDENTIFICATION</scope>
</reference>
<dbReference type="SMART" id="SM00197">
    <property type="entry name" value="SAA"/>
    <property type="match status" value="1"/>
</dbReference>
<dbReference type="GeneTree" id="ENSGT00390000004737"/>
<keyword evidence="3" id="KW-1185">Reference proteome</keyword>
<name>A0A8C6GGA8_MUSSI</name>
<dbReference type="InterPro" id="IPR000096">
    <property type="entry name" value="Serum_amyloid_A"/>
</dbReference>
<feature type="compositionally biased region" description="Basic and acidic residues" evidence="1">
    <location>
        <begin position="51"/>
        <end position="70"/>
    </location>
</feature>
<dbReference type="Pfam" id="PF00277">
    <property type="entry name" value="SAA"/>
    <property type="match status" value="1"/>
</dbReference>
<organism evidence="2 3">
    <name type="scientific">Mus spicilegus</name>
    <name type="common">Mound-building mouse</name>
    <dbReference type="NCBI Taxonomy" id="10103"/>
    <lineage>
        <taxon>Eukaryota</taxon>
        <taxon>Metazoa</taxon>
        <taxon>Chordata</taxon>
        <taxon>Craniata</taxon>
        <taxon>Vertebrata</taxon>
        <taxon>Euteleostomi</taxon>
        <taxon>Mammalia</taxon>
        <taxon>Eutheria</taxon>
        <taxon>Euarchontoglires</taxon>
        <taxon>Glires</taxon>
        <taxon>Rodentia</taxon>
        <taxon>Myomorpha</taxon>
        <taxon>Muroidea</taxon>
        <taxon>Muridae</taxon>
        <taxon>Murinae</taxon>
        <taxon>Mus</taxon>
        <taxon>Mus</taxon>
    </lineage>
</organism>
<dbReference type="Gene3D" id="1.10.132.110">
    <property type="entry name" value="Serum amyloid A protein"/>
    <property type="match status" value="1"/>
</dbReference>
<reference evidence="2" key="2">
    <citation type="submission" date="2025-09" db="UniProtKB">
        <authorList>
            <consortium name="Ensembl"/>
        </authorList>
    </citation>
    <scope>IDENTIFICATION</scope>
</reference>
<feature type="region of interest" description="Disordered" evidence="1">
    <location>
        <begin position="51"/>
        <end position="84"/>
    </location>
</feature>
<protein>
    <recommendedName>
        <fullName evidence="4">Serum amyloid A protein</fullName>
    </recommendedName>
</protein>
<sequence length="84" mass="9797">MCKSPTGLRLLFKAVWREWKAQSEEKRKAEKGWLAGCTYDAREAFQEFFGRGHEDTMADQEANRHGRSGKDPNYYRPPGLPDKY</sequence>
<evidence type="ECO:0008006" key="4">
    <source>
        <dbReference type="Google" id="ProtNLM"/>
    </source>
</evidence>
<accession>A0A8C6GGA8</accession>
<proteinExistence type="predicted"/>
<evidence type="ECO:0000256" key="1">
    <source>
        <dbReference type="SAM" id="MobiDB-lite"/>
    </source>
</evidence>
<dbReference type="Proteomes" id="UP000694415">
    <property type="component" value="Unplaced"/>
</dbReference>
<dbReference type="AlphaFoldDB" id="A0A8C6GGA8"/>
<dbReference type="Ensembl" id="ENSMSIT00000006851.1">
    <property type="protein sequence ID" value="ENSMSIP00000005424.1"/>
    <property type="gene ID" value="ENSMSIG00000004906.1"/>
</dbReference>
<dbReference type="GO" id="GO:0005576">
    <property type="term" value="C:extracellular region"/>
    <property type="evidence" value="ECO:0007669"/>
    <property type="project" value="InterPro"/>
</dbReference>
<evidence type="ECO:0000313" key="2">
    <source>
        <dbReference type="Ensembl" id="ENSMSIP00000005424.1"/>
    </source>
</evidence>